<evidence type="ECO:0000259" key="10">
    <source>
        <dbReference type="Pfam" id="PF20258"/>
    </source>
</evidence>
<dbReference type="GO" id="GO:0002143">
    <property type="term" value="P:tRNA wobble position uridine thiolation"/>
    <property type="evidence" value="ECO:0007669"/>
    <property type="project" value="TreeGrafter"/>
</dbReference>
<keyword evidence="6 9" id="KW-0694">RNA-binding</keyword>
<dbReference type="PANTHER" id="PTHR11933">
    <property type="entry name" value="TRNA 5-METHYLAMINOMETHYL-2-THIOURIDYLATE -METHYLTRANSFERASE"/>
    <property type="match status" value="1"/>
</dbReference>
<feature type="binding site" evidence="9">
    <location>
        <position position="68"/>
    </location>
    <ligand>
        <name>ATP</name>
        <dbReference type="ChEBI" id="CHEBI:30616"/>
    </ligand>
</feature>
<evidence type="ECO:0000256" key="9">
    <source>
        <dbReference type="HAMAP-Rule" id="MF_00144"/>
    </source>
</evidence>
<keyword evidence="3 9" id="KW-0819">tRNA processing</keyword>
<feature type="domain" description="tRNA-specific 2-thiouridylase MnmA-like C-terminal" evidence="10">
    <location>
        <begin position="312"/>
        <end position="394"/>
    </location>
</feature>
<comment type="subcellular location">
    <subcellularLocation>
        <location evidence="9">Cytoplasm</location>
    </subcellularLocation>
</comment>
<feature type="binding site" evidence="9">
    <location>
        <position position="160"/>
    </location>
    <ligand>
        <name>ATP</name>
        <dbReference type="ChEBI" id="CHEBI:30616"/>
    </ligand>
</feature>
<dbReference type="GO" id="GO:0008168">
    <property type="term" value="F:methyltransferase activity"/>
    <property type="evidence" value="ECO:0007669"/>
    <property type="project" value="UniProtKB-KW"/>
</dbReference>
<dbReference type="SUPFAM" id="SSF52402">
    <property type="entry name" value="Adenine nucleotide alpha hydrolases-like"/>
    <property type="match status" value="1"/>
</dbReference>
<comment type="function">
    <text evidence="9">Catalyzes the 2-thiolation of uridine at the wobble position (U34) of tRNA, leading to the formation of s(2)U34.</text>
</comment>
<dbReference type="InterPro" id="IPR014729">
    <property type="entry name" value="Rossmann-like_a/b/a_fold"/>
</dbReference>
<dbReference type="FunFam" id="3.40.50.620:FF:000115">
    <property type="entry name" value="tRNA-specific 2-thiouridylase MnmA"/>
    <property type="match status" value="1"/>
</dbReference>
<comment type="caution">
    <text evidence="9">Lacks conserved residue(s) required for the propagation of feature annotation.</text>
</comment>
<protein>
    <recommendedName>
        <fullName evidence="9">tRNA-specific 2-thiouridylase MnmA</fullName>
        <ecNumber evidence="9">2.8.1.13</ecNumber>
    </recommendedName>
</protein>
<dbReference type="InterPro" id="IPR023382">
    <property type="entry name" value="MnmA-like_central_sf"/>
</dbReference>
<feature type="site" description="Interaction with tRNA" evidence="9">
    <location>
        <position position="374"/>
    </location>
</feature>
<dbReference type="InterPro" id="IPR046885">
    <property type="entry name" value="MnmA-like_C"/>
</dbReference>
<dbReference type="Gene3D" id="2.30.30.280">
    <property type="entry name" value="Adenine nucleotide alpha hydrolases-like domains"/>
    <property type="match status" value="1"/>
</dbReference>
<keyword evidence="9" id="KW-0963">Cytoplasm</keyword>
<evidence type="ECO:0000313" key="13">
    <source>
        <dbReference type="Proteomes" id="UP000252893"/>
    </source>
</evidence>
<keyword evidence="5 9" id="KW-0067">ATP-binding</keyword>
<comment type="catalytic activity">
    <reaction evidence="8 9">
        <text>S-sulfanyl-L-cysteinyl-[protein] + uridine(34) in tRNA + AH2 + ATP = 2-thiouridine(34) in tRNA + L-cysteinyl-[protein] + A + AMP + diphosphate + H(+)</text>
        <dbReference type="Rhea" id="RHEA:47032"/>
        <dbReference type="Rhea" id="RHEA-COMP:10131"/>
        <dbReference type="Rhea" id="RHEA-COMP:11726"/>
        <dbReference type="Rhea" id="RHEA-COMP:11727"/>
        <dbReference type="Rhea" id="RHEA-COMP:11728"/>
        <dbReference type="ChEBI" id="CHEBI:13193"/>
        <dbReference type="ChEBI" id="CHEBI:15378"/>
        <dbReference type="ChEBI" id="CHEBI:17499"/>
        <dbReference type="ChEBI" id="CHEBI:29950"/>
        <dbReference type="ChEBI" id="CHEBI:30616"/>
        <dbReference type="ChEBI" id="CHEBI:33019"/>
        <dbReference type="ChEBI" id="CHEBI:61963"/>
        <dbReference type="ChEBI" id="CHEBI:65315"/>
        <dbReference type="ChEBI" id="CHEBI:87170"/>
        <dbReference type="ChEBI" id="CHEBI:456215"/>
        <dbReference type="EC" id="2.8.1.13"/>
    </reaction>
</comment>
<name>A0A366DXF0_9HYPH</name>
<dbReference type="EMBL" id="QNRH01000004">
    <property type="protein sequence ID" value="RBO94752.1"/>
    <property type="molecule type" value="Genomic_DNA"/>
</dbReference>
<dbReference type="EC" id="2.8.1.13" evidence="9"/>
<dbReference type="InterPro" id="IPR046884">
    <property type="entry name" value="MnmA-like_central"/>
</dbReference>
<evidence type="ECO:0000256" key="6">
    <source>
        <dbReference type="ARBA" id="ARBA00022884"/>
    </source>
</evidence>
<keyword evidence="12" id="KW-0489">Methyltransferase</keyword>
<evidence type="ECO:0000256" key="3">
    <source>
        <dbReference type="ARBA" id="ARBA00022694"/>
    </source>
</evidence>
<evidence type="ECO:0000313" key="12">
    <source>
        <dbReference type="EMBL" id="RBO94752.1"/>
    </source>
</evidence>
<dbReference type="Pfam" id="PF20258">
    <property type="entry name" value="tRNA_Me_trans_C"/>
    <property type="match status" value="1"/>
</dbReference>
<keyword evidence="13" id="KW-1185">Reference proteome</keyword>
<dbReference type="GO" id="GO:0000049">
    <property type="term" value="F:tRNA binding"/>
    <property type="evidence" value="ECO:0007669"/>
    <property type="project" value="UniProtKB-KW"/>
</dbReference>
<keyword evidence="2 9" id="KW-0808">Transferase</keyword>
<comment type="similarity">
    <text evidence="9">Belongs to the MnmA/TRMU family.</text>
</comment>
<keyword evidence="4 9" id="KW-0547">Nucleotide-binding</keyword>
<organism evidence="12 13">
    <name type="scientific">Pseudochrobactrum asaccharolyticum</name>
    <dbReference type="NCBI Taxonomy" id="354351"/>
    <lineage>
        <taxon>Bacteria</taxon>
        <taxon>Pseudomonadati</taxon>
        <taxon>Pseudomonadota</taxon>
        <taxon>Alphaproteobacteria</taxon>
        <taxon>Hyphomicrobiales</taxon>
        <taxon>Brucellaceae</taxon>
        <taxon>Pseudochrobactrum</taxon>
    </lineage>
</organism>
<dbReference type="AlphaFoldDB" id="A0A366DXF0"/>
<dbReference type="Pfam" id="PF03054">
    <property type="entry name" value="tRNA_Me_trans"/>
    <property type="match status" value="1"/>
</dbReference>
<keyword evidence="1 9" id="KW-0820">tRNA-binding</keyword>
<sequence length="425" mass="46180">MAYIRREFEARYRALTPDMDLIMKLNSLDLPGKPEDTRIVVAMSGGVDSSVVAGILKREGYDVVGVTLQLYDHGAAVHRAGSCCAGQDIEDARRVSESLGIPHYVLDYEARFREAVINPFANSYVSGETPIPCVACNQTVKFADLLATARDLGAAALATGHYIRSGANGDHRALFRPVDADRDQSYFLFATTQEQIDYLRFPLGNLPKAQVREMAEEMGLTVAKKQDSQDICFVPQGKYSDIISRLKPEAATRGHIVHIDGRVLGDHDGIVHYTVGQRRGIGIATGEPLYVVHLDAAHARVIVGPREALETHKVFLRDVNWLGDGSLEDLPAEGVEVFAKVRSTRPPKPAVLHHADGQTWVELIDGESGIAPGQACVLYSDDSNTARVFGGGFIARSERAPEAEKMLRELTGTGSETASKSISAA</sequence>
<dbReference type="GO" id="GO:0005524">
    <property type="term" value="F:ATP binding"/>
    <property type="evidence" value="ECO:0007669"/>
    <property type="project" value="UniProtKB-KW"/>
</dbReference>
<proteinExistence type="inferred from homology"/>
<feature type="site" description="Interaction with tRNA" evidence="9">
    <location>
        <position position="161"/>
    </location>
</feature>
<feature type="active site" description="Cysteine persulfide intermediate" evidence="9">
    <location>
        <position position="232"/>
    </location>
</feature>
<evidence type="ECO:0000256" key="5">
    <source>
        <dbReference type="ARBA" id="ARBA00022840"/>
    </source>
</evidence>
<evidence type="ECO:0000256" key="1">
    <source>
        <dbReference type="ARBA" id="ARBA00022555"/>
    </source>
</evidence>
<evidence type="ECO:0000256" key="4">
    <source>
        <dbReference type="ARBA" id="ARBA00022741"/>
    </source>
</evidence>
<dbReference type="GO" id="GO:0103016">
    <property type="term" value="F:tRNA-uridine 2-sulfurtransferase activity"/>
    <property type="evidence" value="ECO:0007669"/>
    <property type="project" value="UniProtKB-EC"/>
</dbReference>
<dbReference type="FunFam" id="2.30.30.280:FF:000001">
    <property type="entry name" value="tRNA-specific 2-thiouridylase MnmA"/>
    <property type="match status" value="1"/>
</dbReference>
<gene>
    <name evidence="9" type="primary">mnmA</name>
    <name evidence="12" type="ORF">DFR47_104111</name>
</gene>
<dbReference type="Proteomes" id="UP000252893">
    <property type="component" value="Unassembled WGS sequence"/>
</dbReference>
<keyword evidence="7" id="KW-1015">Disulfide bond</keyword>
<evidence type="ECO:0000259" key="11">
    <source>
        <dbReference type="Pfam" id="PF20259"/>
    </source>
</evidence>
<dbReference type="CDD" id="cd01998">
    <property type="entry name" value="MnmA_TRMU-like"/>
    <property type="match status" value="1"/>
</dbReference>
<evidence type="ECO:0000256" key="8">
    <source>
        <dbReference type="ARBA" id="ARBA00051542"/>
    </source>
</evidence>
<accession>A0A366DXF0</accession>
<evidence type="ECO:0000256" key="2">
    <source>
        <dbReference type="ARBA" id="ARBA00022679"/>
    </source>
</evidence>
<evidence type="ECO:0000256" key="7">
    <source>
        <dbReference type="ARBA" id="ARBA00023157"/>
    </source>
</evidence>
<dbReference type="InterPro" id="IPR004506">
    <property type="entry name" value="MnmA-like"/>
</dbReference>
<dbReference type="Gene3D" id="2.40.30.10">
    <property type="entry name" value="Translation factors"/>
    <property type="match status" value="1"/>
</dbReference>
<reference evidence="12 13" key="1">
    <citation type="submission" date="2018-06" db="EMBL/GenBank/DDBJ databases">
        <title>Genomic Encyclopedia of Type Strains, Phase IV (KMG-IV): sequencing the most valuable type-strain genomes for metagenomic binning, comparative biology and taxonomic classification.</title>
        <authorList>
            <person name="Goeker M."/>
        </authorList>
    </citation>
    <scope>NUCLEOTIDE SEQUENCE [LARGE SCALE GENOMIC DNA]</scope>
    <source>
        <strain evidence="12 13">DSM 25619</strain>
    </source>
</reference>
<feature type="binding site" evidence="9">
    <location>
        <begin position="42"/>
        <end position="49"/>
    </location>
    <ligand>
        <name>ATP</name>
        <dbReference type="ChEBI" id="CHEBI:30616"/>
    </ligand>
</feature>
<dbReference type="GO" id="GO:0005737">
    <property type="term" value="C:cytoplasm"/>
    <property type="evidence" value="ECO:0007669"/>
    <property type="project" value="UniProtKB-SubCell"/>
</dbReference>
<dbReference type="NCBIfam" id="NF001138">
    <property type="entry name" value="PRK00143.1"/>
    <property type="match status" value="1"/>
</dbReference>
<dbReference type="NCBIfam" id="TIGR00420">
    <property type="entry name" value="trmU"/>
    <property type="match status" value="1"/>
</dbReference>
<dbReference type="GO" id="GO:0032259">
    <property type="term" value="P:methylation"/>
    <property type="evidence" value="ECO:0007669"/>
    <property type="project" value="UniProtKB-KW"/>
</dbReference>
<feature type="active site" description="Nucleophile" evidence="9">
    <location>
        <position position="136"/>
    </location>
</feature>
<dbReference type="Pfam" id="PF20259">
    <property type="entry name" value="tRNA_Me_trans_M"/>
    <property type="match status" value="1"/>
</dbReference>
<feature type="region of interest" description="Interaction with tRNA" evidence="9">
    <location>
        <begin position="182"/>
        <end position="184"/>
    </location>
</feature>
<dbReference type="Gene3D" id="3.40.50.620">
    <property type="entry name" value="HUPs"/>
    <property type="match status" value="1"/>
</dbReference>
<dbReference type="PANTHER" id="PTHR11933:SF5">
    <property type="entry name" value="MITOCHONDRIAL TRNA-SPECIFIC 2-THIOURIDYLASE 1"/>
    <property type="match status" value="1"/>
</dbReference>
<dbReference type="HAMAP" id="MF_00144">
    <property type="entry name" value="tRNA_thiouridyl_MnmA"/>
    <property type="match status" value="1"/>
</dbReference>
<comment type="caution">
    <text evidence="12">The sequence shown here is derived from an EMBL/GenBank/DDBJ whole genome shotgun (WGS) entry which is preliminary data.</text>
</comment>
<feature type="domain" description="tRNA-specific 2-thiouridylase MnmA-like central" evidence="11">
    <location>
        <begin position="252"/>
        <end position="304"/>
    </location>
</feature>